<keyword evidence="1" id="KW-0723">Serine/threonine-protein kinase</keyword>
<dbReference type="Proteomes" id="UP001165960">
    <property type="component" value="Unassembled WGS sequence"/>
</dbReference>
<evidence type="ECO:0000313" key="1">
    <source>
        <dbReference type="EMBL" id="KAJ9063657.1"/>
    </source>
</evidence>
<comment type="caution">
    <text evidence="1">The sequence shown here is derived from an EMBL/GenBank/DDBJ whole genome shotgun (WGS) entry which is preliminary data.</text>
</comment>
<reference evidence="1" key="1">
    <citation type="submission" date="2022-04" db="EMBL/GenBank/DDBJ databases">
        <title>Genome of the entomopathogenic fungus Entomophthora muscae.</title>
        <authorList>
            <person name="Elya C."/>
            <person name="Lovett B.R."/>
            <person name="Lee E."/>
            <person name="Macias A.M."/>
            <person name="Hajek A.E."/>
            <person name="De Bivort B.L."/>
            <person name="Kasson M.T."/>
            <person name="De Fine Licht H.H."/>
            <person name="Stajich J.E."/>
        </authorList>
    </citation>
    <scope>NUCLEOTIDE SEQUENCE</scope>
    <source>
        <strain evidence="1">Berkeley</strain>
    </source>
</reference>
<keyword evidence="1" id="KW-0808">Transferase</keyword>
<dbReference type="EMBL" id="QTSX02004767">
    <property type="protein sequence ID" value="KAJ9063657.1"/>
    <property type="molecule type" value="Genomic_DNA"/>
</dbReference>
<name>A0ACC2SN16_9FUNG</name>
<gene>
    <name evidence="1" type="primary">HRK1_9</name>
    <name evidence="1" type="ORF">DSO57_1038605</name>
</gene>
<keyword evidence="2" id="KW-1185">Reference proteome</keyword>
<keyword evidence="1" id="KW-0418">Kinase</keyword>
<organism evidence="1 2">
    <name type="scientific">Entomophthora muscae</name>
    <dbReference type="NCBI Taxonomy" id="34485"/>
    <lineage>
        <taxon>Eukaryota</taxon>
        <taxon>Fungi</taxon>
        <taxon>Fungi incertae sedis</taxon>
        <taxon>Zoopagomycota</taxon>
        <taxon>Entomophthoromycotina</taxon>
        <taxon>Entomophthoromycetes</taxon>
        <taxon>Entomophthorales</taxon>
        <taxon>Entomophthoraceae</taxon>
        <taxon>Entomophthora</taxon>
    </lineage>
</organism>
<accession>A0ACC2SN16</accession>
<protein>
    <submittedName>
        <fullName evidence="1">Serine/threonine protein kinase</fullName>
    </submittedName>
</protein>
<evidence type="ECO:0000313" key="2">
    <source>
        <dbReference type="Proteomes" id="UP001165960"/>
    </source>
</evidence>
<sequence>MHHKHIIATVDFVSNGGKYLTIMEFCPTDLFDVISSNTLTPEQIDIYFVQLLLGVSHLHSTGVAHRDLKLENMCVDKHGQLKIIDFGCATSFRATFSSQPSLVKGVYGSDPYIAPEIWEQFLYDAVKADMWSLGVVYVAMQSGRFLWDKAQPLDGRYSRFLDRAGATLTKFKIPTHSHPLLMRLLDPNPNTRASLEDCFEEPWVAHILETLK</sequence>
<proteinExistence type="predicted"/>